<gene>
    <name evidence="1" type="ORF">B0O95_10591</name>
</gene>
<organism evidence="1 2">
    <name type="scientific">Mycetohabitans endofungorum</name>
    <dbReference type="NCBI Taxonomy" id="417203"/>
    <lineage>
        <taxon>Bacteria</taxon>
        <taxon>Pseudomonadati</taxon>
        <taxon>Pseudomonadota</taxon>
        <taxon>Betaproteobacteria</taxon>
        <taxon>Burkholderiales</taxon>
        <taxon>Burkholderiaceae</taxon>
        <taxon>Mycetohabitans</taxon>
    </lineage>
</organism>
<evidence type="ECO:0000313" key="2">
    <source>
        <dbReference type="Proteomes" id="UP000243096"/>
    </source>
</evidence>
<sequence length="40" mass="4658">MDVLYFLQDRMRLIRQYGGTALQRGYKKERSRGGALHSSV</sequence>
<protein>
    <submittedName>
        <fullName evidence="1">Uncharacterized protein</fullName>
    </submittedName>
</protein>
<keyword evidence="2" id="KW-1185">Reference proteome</keyword>
<evidence type="ECO:0000313" key="1">
    <source>
        <dbReference type="EMBL" id="PPB83908.1"/>
    </source>
</evidence>
<dbReference type="EMBL" id="PRDW01000005">
    <property type="protein sequence ID" value="PPB83908.1"/>
    <property type="molecule type" value="Genomic_DNA"/>
</dbReference>
<dbReference type="Proteomes" id="UP000243096">
    <property type="component" value="Unassembled WGS sequence"/>
</dbReference>
<accession>A0A2P5KB05</accession>
<reference evidence="1 2" key="1">
    <citation type="submission" date="2018-01" db="EMBL/GenBank/DDBJ databases">
        <title>Genomic Encyclopedia of Type Strains, Phase III (KMG-III): the genomes of soil and plant-associated and newly described type strains.</title>
        <authorList>
            <person name="Whitman W."/>
        </authorList>
    </citation>
    <scope>NUCLEOTIDE SEQUENCE [LARGE SCALE GENOMIC DNA]</scope>
    <source>
        <strain evidence="1 2">HKI456</strain>
    </source>
</reference>
<comment type="caution">
    <text evidence="1">The sequence shown here is derived from an EMBL/GenBank/DDBJ whole genome shotgun (WGS) entry which is preliminary data.</text>
</comment>
<dbReference type="AlphaFoldDB" id="A0A2P5KB05"/>
<name>A0A2P5KB05_9BURK</name>
<proteinExistence type="predicted"/>